<sequence>MAAPELEMNFLKAGEEFAQSLETLGLDAHAIFWAYDQTEARHVLIIVTDFFDLKGPLEISKQLFKAYNASITPKQIDPFVVRLHSINQSLGEEYSSKAGMDWSLKIWDSQGNPKPLPAEAKVTSMTIGDLVLAPSWILRSRKLDHRKTVEINRRWNRFTKNLDKAAA</sequence>
<dbReference type="AlphaFoldDB" id="A0AAW9FC74"/>
<comment type="caution">
    <text evidence="1">The sequence shown here is derived from an EMBL/GenBank/DDBJ whole genome shotgun (WGS) entry which is preliminary data.</text>
</comment>
<protein>
    <submittedName>
        <fullName evidence="1">Uncharacterized protein</fullName>
    </submittedName>
</protein>
<reference evidence="1" key="1">
    <citation type="journal article" date="2023" name="Phytobiomes J">
        <title>Deciphering the key players within the bacterial microbiota associated with aerial crown gall tumors on rhododendron: Insights into the gallobiome.</title>
        <authorList>
            <person name="Kuzmanovic N."/>
            <person name="Nesme J."/>
            <person name="Wolf J."/>
            <person name="Neumann-Schaal M."/>
            <person name="Petersen J."/>
            <person name="Fernandez-Gnecco G."/>
            <person name="Sproeer C."/>
            <person name="Bunk B."/>
            <person name="Overmann J."/>
            <person name="Sorensen S.J."/>
            <person name="Idczak E."/>
            <person name="Smalla K."/>
        </authorList>
    </citation>
    <scope>NUCLEOTIDE SEQUENCE</scope>
    <source>
        <strain evidence="1">Rho-11.1</strain>
    </source>
</reference>
<proteinExistence type="predicted"/>
<name>A0AAW9FC74_9HYPH</name>
<gene>
    <name evidence="1" type="ORF">RMR22_03465</name>
</gene>
<accession>A0AAW9FC74</accession>
<evidence type="ECO:0000313" key="1">
    <source>
        <dbReference type="EMBL" id="MDX8301289.1"/>
    </source>
</evidence>
<dbReference type="EMBL" id="JAVRAF010000001">
    <property type="protein sequence ID" value="MDX8301289.1"/>
    <property type="molecule type" value="Genomic_DNA"/>
</dbReference>
<organism evidence="1">
    <name type="scientific">Agrobacterium rosae</name>
    <dbReference type="NCBI Taxonomy" id="1972867"/>
    <lineage>
        <taxon>Bacteria</taxon>
        <taxon>Pseudomonadati</taxon>
        <taxon>Pseudomonadota</taxon>
        <taxon>Alphaproteobacteria</taxon>
        <taxon>Hyphomicrobiales</taxon>
        <taxon>Rhizobiaceae</taxon>
        <taxon>Rhizobium/Agrobacterium group</taxon>
        <taxon>Agrobacterium</taxon>
    </lineage>
</organism>
<dbReference type="RefSeq" id="WP_320202381.1">
    <property type="nucleotide sequence ID" value="NZ_CP192781.1"/>
</dbReference>